<evidence type="ECO:0000313" key="3">
    <source>
        <dbReference type="Proteomes" id="UP000467148"/>
    </source>
</evidence>
<dbReference type="PROSITE" id="PS51677">
    <property type="entry name" value="NODB"/>
    <property type="match status" value="1"/>
</dbReference>
<reference evidence="2 3" key="1">
    <citation type="journal article" date="2019" name="Emerg. Microbes Infect.">
        <title>Comprehensive subspecies identification of 175 nontuberculous mycobacteria species based on 7547 genomic profiles.</title>
        <authorList>
            <person name="Matsumoto Y."/>
            <person name="Kinjo T."/>
            <person name="Motooka D."/>
            <person name="Nabeya D."/>
            <person name="Jung N."/>
            <person name="Uechi K."/>
            <person name="Horii T."/>
            <person name="Iida T."/>
            <person name="Fujita J."/>
            <person name="Nakamura S."/>
        </authorList>
    </citation>
    <scope>NUCLEOTIDE SEQUENCE [LARGE SCALE GENOMIC DNA]</scope>
    <source>
        <strain evidence="2 3">JCM 30396</strain>
    </source>
</reference>
<dbReference type="Proteomes" id="UP000467148">
    <property type="component" value="Chromosome"/>
</dbReference>
<dbReference type="InterPro" id="IPR011330">
    <property type="entry name" value="Glyco_hydro/deAcase_b/a-brl"/>
</dbReference>
<dbReference type="InterPro" id="IPR002509">
    <property type="entry name" value="NODB_dom"/>
</dbReference>
<dbReference type="CDD" id="cd10938">
    <property type="entry name" value="CE4_HpPgdA_like"/>
    <property type="match status" value="1"/>
</dbReference>
<dbReference type="PANTHER" id="PTHR47561:SF1">
    <property type="entry name" value="POLYSACCHARIDE DEACETYLASE FAMILY PROTEIN (AFU_ORTHOLOGUE AFUA_6G05030)"/>
    <property type="match status" value="1"/>
</dbReference>
<dbReference type="KEGG" id="mhev:MHEL_41360"/>
<dbReference type="SUPFAM" id="SSF88713">
    <property type="entry name" value="Glycoside hydrolase/deacetylase"/>
    <property type="match status" value="1"/>
</dbReference>
<gene>
    <name evidence="2" type="ORF">MHEL_41360</name>
</gene>
<feature type="domain" description="NodB homology" evidence="1">
    <location>
        <begin position="56"/>
        <end position="278"/>
    </location>
</feature>
<evidence type="ECO:0000313" key="2">
    <source>
        <dbReference type="EMBL" id="BBY65893.1"/>
    </source>
</evidence>
<dbReference type="EMBL" id="AP022596">
    <property type="protein sequence ID" value="BBY65893.1"/>
    <property type="molecule type" value="Genomic_DNA"/>
</dbReference>
<dbReference type="Gene3D" id="3.20.20.370">
    <property type="entry name" value="Glycoside hydrolase/deacetylase"/>
    <property type="match status" value="1"/>
</dbReference>
<dbReference type="AlphaFoldDB" id="A0A7I7TAR8"/>
<dbReference type="GO" id="GO:0016810">
    <property type="term" value="F:hydrolase activity, acting on carbon-nitrogen (but not peptide) bonds"/>
    <property type="evidence" value="ECO:0007669"/>
    <property type="project" value="InterPro"/>
</dbReference>
<protein>
    <submittedName>
        <fullName evidence="2">Polysaccharide deacetylase</fullName>
    </submittedName>
</protein>
<dbReference type="GO" id="GO:0005975">
    <property type="term" value="P:carbohydrate metabolic process"/>
    <property type="evidence" value="ECO:0007669"/>
    <property type="project" value="InterPro"/>
</dbReference>
<proteinExistence type="predicted"/>
<name>A0A7I7TAR8_9MYCO</name>
<sequence>MTNDAPNPDNDMTNGLRRWRRPADASWRHGAAALLTLTFDLDAESAVLARSDTAAKDLSTMSHQAYGPQTALPRILRLLKDVAVEATFFVPGESARRWPRAVESIMDGGHEIALHSDQHRPLTGMSPTEQADDLHANIEALTGLGARPVGYRAPNWQLTEDTLALLIEAGLLYDSSLMDDDHPYLIEHPTGRIAELPVHWSLDDWEQYAFLPEPDIGSVINPPATVRELWTGELDAMRATNSLCNICAHPFLSGRPSRLKVIADLIAFARDCGDVEIIRCDHLASRVHPTAGNATRTPAT</sequence>
<accession>A0A7I7TAR8</accession>
<organism evidence="2 3">
    <name type="scientific">Mycolicibacterium helvum</name>
    <dbReference type="NCBI Taxonomy" id="1534349"/>
    <lineage>
        <taxon>Bacteria</taxon>
        <taxon>Bacillati</taxon>
        <taxon>Actinomycetota</taxon>
        <taxon>Actinomycetes</taxon>
        <taxon>Mycobacteriales</taxon>
        <taxon>Mycobacteriaceae</taxon>
        <taxon>Mycolicibacterium</taxon>
    </lineage>
</organism>
<dbReference type="PANTHER" id="PTHR47561">
    <property type="entry name" value="POLYSACCHARIDE DEACETYLASE FAMILY PROTEIN (AFU_ORTHOLOGUE AFUA_6G05030)"/>
    <property type="match status" value="1"/>
</dbReference>
<keyword evidence="3" id="KW-1185">Reference proteome</keyword>
<evidence type="ECO:0000259" key="1">
    <source>
        <dbReference type="PROSITE" id="PS51677"/>
    </source>
</evidence>
<dbReference type="InterPro" id="IPR037950">
    <property type="entry name" value="PgdA-like"/>
</dbReference>
<dbReference type="RefSeq" id="WP_163749899.1">
    <property type="nucleotide sequence ID" value="NZ_AP022596.1"/>
</dbReference>
<dbReference type="Pfam" id="PF01522">
    <property type="entry name" value="Polysacc_deac_1"/>
    <property type="match status" value="1"/>
</dbReference>